<dbReference type="InterPro" id="IPR025420">
    <property type="entry name" value="DUF4143"/>
</dbReference>
<accession>A0A850RIH6</accession>
<dbReference type="InterPro" id="IPR027417">
    <property type="entry name" value="P-loop_NTPase"/>
</dbReference>
<evidence type="ECO:0000313" key="3">
    <source>
        <dbReference type="EMBL" id="NVZ11267.1"/>
    </source>
</evidence>
<dbReference type="InterPro" id="IPR041682">
    <property type="entry name" value="AAA_14"/>
</dbReference>
<keyword evidence="3" id="KW-0067">ATP-binding</keyword>
<keyword evidence="3" id="KW-0547">Nucleotide-binding</keyword>
<dbReference type="RefSeq" id="WP_176977967.1">
    <property type="nucleotide sequence ID" value="NZ_JABZEO010000018.1"/>
</dbReference>
<reference evidence="3 4" key="1">
    <citation type="submission" date="2020-06" db="EMBL/GenBank/DDBJ databases">
        <title>Whole-genome sequence of Allochromatium humboldtianum DSM 21881, type strain.</title>
        <authorList>
            <person name="Kyndt J.A."/>
            <person name="Meyer T.E."/>
        </authorList>
    </citation>
    <scope>NUCLEOTIDE SEQUENCE [LARGE SCALE GENOMIC DNA]</scope>
    <source>
        <strain evidence="3 4">DSM 21881</strain>
    </source>
</reference>
<feature type="domain" description="AAA" evidence="1">
    <location>
        <begin position="18"/>
        <end position="133"/>
    </location>
</feature>
<dbReference type="AlphaFoldDB" id="A0A850RIH6"/>
<name>A0A850RIH6_9GAMM</name>
<dbReference type="Pfam" id="PF13173">
    <property type="entry name" value="AAA_14"/>
    <property type="match status" value="1"/>
</dbReference>
<dbReference type="Pfam" id="PF13635">
    <property type="entry name" value="DUF4143"/>
    <property type="match status" value="1"/>
</dbReference>
<dbReference type="GO" id="GO:0005524">
    <property type="term" value="F:ATP binding"/>
    <property type="evidence" value="ECO:0007669"/>
    <property type="project" value="UniProtKB-KW"/>
</dbReference>
<evidence type="ECO:0000259" key="2">
    <source>
        <dbReference type="Pfam" id="PF13635"/>
    </source>
</evidence>
<organism evidence="3 4">
    <name type="scientific">Allochromatium humboldtianum</name>
    <dbReference type="NCBI Taxonomy" id="504901"/>
    <lineage>
        <taxon>Bacteria</taxon>
        <taxon>Pseudomonadati</taxon>
        <taxon>Pseudomonadota</taxon>
        <taxon>Gammaproteobacteria</taxon>
        <taxon>Chromatiales</taxon>
        <taxon>Chromatiaceae</taxon>
        <taxon>Allochromatium</taxon>
    </lineage>
</organism>
<feature type="domain" description="DUF4143" evidence="2">
    <location>
        <begin position="175"/>
        <end position="334"/>
    </location>
</feature>
<dbReference type="SUPFAM" id="SSF52540">
    <property type="entry name" value="P-loop containing nucleoside triphosphate hydrolases"/>
    <property type="match status" value="1"/>
</dbReference>
<keyword evidence="4" id="KW-1185">Reference proteome</keyword>
<dbReference type="EMBL" id="JABZEO010000018">
    <property type="protein sequence ID" value="NVZ11267.1"/>
    <property type="molecule type" value="Genomic_DNA"/>
</dbReference>
<protein>
    <submittedName>
        <fullName evidence="3">ATP-binding protein</fullName>
    </submittedName>
</protein>
<dbReference type="PANTHER" id="PTHR43566">
    <property type="entry name" value="CONSERVED PROTEIN"/>
    <property type="match status" value="1"/>
</dbReference>
<comment type="caution">
    <text evidence="3">The sequence shown here is derived from an EMBL/GenBank/DDBJ whole genome shotgun (WGS) entry which is preliminary data.</text>
</comment>
<gene>
    <name evidence="3" type="ORF">HW932_18615</name>
</gene>
<dbReference type="Proteomes" id="UP000592294">
    <property type="component" value="Unassembled WGS sequence"/>
</dbReference>
<evidence type="ECO:0000259" key="1">
    <source>
        <dbReference type="Pfam" id="PF13173"/>
    </source>
</evidence>
<evidence type="ECO:0000313" key="4">
    <source>
        <dbReference type="Proteomes" id="UP000592294"/>
    </source>
</evidence>
<proteinExistence type="predicted"/>
<dbReference type="PANTHER" id="PTHR43566:SF2">
    <property type="entry name" value="DUF4143 DOMAIN-CONTAINING PROTEIN"/>
    <property type="match status" value="1"/>
</dbReference>
<sequence>MIPRLAQTTAQRLAQGFPILTITGPRQSGKTTLARTLFADRPYVSLEDPEHREFAHSDPRGFLARFREGAVIDEVQHVPALFSYLQGVVDERRRMGDFILTGSQQFGLMARIGQSLAGRVGRLELLPFSAAELAAAGRLPADLDTLLWQGGYPPLYDRPLSPSDWFPNYIATYLERDVRQLLQVRDLTLFQRFVRLCAARTGQLLNLSALAADSGISHTTAREWLTVLEASYLVWRLPPYHRNFGKRLVKTPKLYFLDTGLAAALLGIREADTLGIHAQRGALFETWVISELIKQRFNAGRPPDLYFWRDNTGNDVDVLFECGPRLQPVEIKSGATFVREWLKALHRWQGYAGDETLPGWLIYGGEDSYQREQTEIRSWRSLAMCPNSLGNGTT</sequence>